<accession>A0A9D1PJJ7</accession>
<reference evidence="2" key="2">
    <citation type="submission" date="2021-04" db="EMBL/GenBank/DDBJ databases">
        <authorList>
            <person name="Gilroy R."/>
        </authorList>
    </citation>
    <scope>NUCLEOTIDE SEQUENCE</scope>
    <source>
        <strain evidence="2">CHK193-4272</strain>
    </source>
</reference>
<proteinExistence type="predicted"/>
<keyword evidence="1" id="KW-0472">Membrane</keyword>
<dbReference type="EMBL" id="DXIE01000049">
    <property type="protein sequence ID" value="HIV62920.1"/>
    <property type="molecule type" value="Genomic_DNA"/>
</dbReference>
<protein>
    <submittedName>
        <fullName evidence="2">Uncharacterized protein</fullName>
    </submittedName>
</protein>
<evidence type="ECO:0000313" key="3">
    <source>
        <dbReference type="Proteomes" id="UP000886808"/>
    </source>
</evidence>
<name>A0A9D1PJJ7_9FIRM</name>
<evidence type="ECO:0000313" key="2">
    <source>
        <dbReference type="EMBL" id="HIV62920.1"/>
    </source>
</evidence>
<comment type="caution">
    <text evidence="2">The sequence shown here is derived from an EMBL/GenBank/DDBJ whole genome shotgun (WGS) entry which is preliminary data.</text>
</comment>
<organism evidence="2 3">
    <name type="scientific">Candidatus Butyricicoccus avistercoris</name>
    <dbReference type="NCBI Taxonomy" id="2838518"/>
    <lineage>
        <taxon>Bacteria</taxon>
        <taxon>Bacillati</taxon>
        <taxon>Bacillota</taxon>
        <taxon>Clostridia</taxon>
        <taxon>Eubacteriales</taxon>
        <taxon>Butyricicoccaceae</taxon>
        <taxon>Butyricicoccus</taxon>
    </lineage>
</organism>
<reference evidence="2" key="1">
    <citation type="journal article" date="2021" name="PeerJ">
        <title>Extensive microbial diversity within the chicken gut microbiome revealed by metagenomics and culture.</title>
        <authorList>
            <person name="Gilroy R."/>
            <person name="Ravi A."/>
            <person name="Getino M."/>
            <person name="Pursley I."/>
            <person name="Horton D.L."/>
            <person name="Alikhan N.F."/>
            <person name="Baker D."/>
            <person name="Gharbi K."/>
            <person name="Hall N."/>
            <person name="Watson M."/>
            <person name="Adriaenssens E.M."/>
            <person name="Foster-Nyarko E."/>
            <person name="Jarju S."/>
            <person name="Secka A."/>
            <person name="Antonio M."/>
            <person name="Oren A."/>
            <person name="Chaudhuri R.R."/>
            <person name="La Ragione R."/>
            <person name="Hildebrand F."/>
            <person name="Pallen M.J."/>
        </authorList>
    </citation>
    <scope>NUCLEOTIDE SEQUENCE</scope>
    <source>
        <strain evidence="2">CHK193-4272</strain>
    </source>
</reference>
<keyword evidence="1" id="KW-0812">Transmembrane</keyword>
<keyword evidence="1" id="KW-1133">Transmembrane helix</keyword>
<evidence type="ECO:0000256" key="1">
    <source>
        <dbReference type="SAM" id="Phobius"/>
    </source>
</evidence>
<sequence length="271" mass="31469">MKISDIKYVVLINLISILFIYICYIIYKKRQPMTVRRMRKEIKPLIKSSDFNPFANDFSKMRMMLAAIDDYVPPERTIASLLVLWHIKGLISLEITPKKHLKSFGEQNQESIRFITRQDKNLTGAEKLFFEMLSNWTDESDILQKSELYQLARQNSSLIFQRIEQFIIEGKHGLRATGQMQPEKKRRHFGFLDEQRPIFTSKGVRQAAELKSYQAWLKMQNNIDFKLWSDAVLLEAENAISDKQILNISKALSQTIMTAANAGKQSKSLGD</sequence>
<dbReference type="Proteomes" id="UP000886808">
    <property type="component" value="Unassembled WGS sequence"/>
</dbReference>
<dbReference type="AlphaFoldDB" id="A0A9D1PJJ7"/>
<gene>
    <name evidence="2" type="ORF">H9746_08805</name>
</gene>
<feature type="transmembrane region" description="Helical" evidence="1">
    <location>
        <begin position="6"/>
        <end position="27"/>
    </location>
</feature>